<evidence type="ECO:0000313" key="3">
    <source>
        <dbReference type="EMBL" id="KAK9045708.1"/>
    </source>
</evidence>
<feature type="domain" description="Reverse transcriptase zinc-binding" evidence="2">
    <location>
        <begin position="25"/>
        <end position="111"/>
    </location>
</feature>
<dbReference type="InterPro" id="IPR044730">
    <property type="entry name" value="RNase_H-like_dom_plant"/>
</dbReference>
<dbReference type="SUPFAM" id="SSF53098">
    <property type="entry name" value="Ribonuclease H-like"/>
    <property type="match status" value="1"/>
</dbReference>
<dbReference type="PANTHER" id="PTHR47723:SF19">
    <property type="entry name" value="POLYNUCLEOTIDYL TRANSFERASE, RIBONUCLEASE H-LIKE SUPERFAMILY PROTEIN"/>
    <property type="match status" value="1"/>
</dbReference>
<evidence type="ECO:0000259" key="1">
    <source>
        <dbReference type="Pfam" id="PF13456"/>
    </source>
</evidence>
<reference evidence="3 4" key="1">
    <citation type="journal article" date="2024" name="G3 (Bethesda)">
        <title>Genome assembly of Hibiscus sabdariffa L. provides insights into metabolisms of medicinal natural products.</title>
        <authorList>
            <person name="Kim T."/>
        </authorList>
    </citation>
    <scope>NUCLEOTIDE SEQUENCE [LARGE SCALE GENOMIC DNA]</scope>
    <source>
        <strain evidence="3">TK-2024</strain>
        <tissue evidence="3">Old leaves</tissue>
    </source>
</reference>
<protein>
    <submittedName>
        <fullName evidence="3">Uncharacterized protein</fullName>
    </submittedName>
</protein>
<dbReference type="InterPro" id="IPR026960">
    <property type="entry name" value="RVT-Znf"/>
</dbReference>
<gene>
    <name evidence="3" type="ORF">V6N11_051617</name>
</gene>
<evidence type="ECO:0000259" key="2">
    <source>
        <dbReference type="Pfam" id="PF13966"/>
    </source>
</evidence>
<dbReference type="Gene3D" id="3.30.420.10">
    <property type="entry name" value="Ribonuclease H-like superfamily/Ribonuclease H"/>
    <property type="match status" value="1"/>
</dbReference>
<dbReference type="InterPro" id="IPR012337">
    <property type="entry name" value="RNaseH-like_sf"/>
</dbReference>
<dbReference type="Pfam" id="PF13966">
    <property type="entry name" value="zf-RVT"/>
    <property type="match status" value="1"/>
</dbReference>
<feature type="domain" description="RNase H type-1" evidence="1">
    <location>
        <begin position="196"/>
        <end position="291"/>
    </location>
</feature>
<dbReference type="Pfam" id="PF13456">
    <property type="entry name" value="RVT_3"/>
    <property type="match status" value="1"/>
</dbReference>
<organism evidence="3 4">
    <name type="scientific">Hibiscus sabdariffa</name>
    <name type="common">roselle</name>
    <dbReference type="NCBI Taxonomy" id="183260"/>
    <lineage>
        <taxon>Eukaryota</taxon>
        <taxon>Viridiplantae</taxon>
        <taxon>Streptophyta</taxon>
        <taxon>Embryophyta</taxon>
        <taxon>Tracheophyta</taxon>
        <taxon>Spermatophyta</taxon>
        <taxon>Magnoliopsida</taxon>
        <taxon>eudicotyledons</taxon>
        <taxon>Gunneridae</taxon>
        <taxon>Pentapetalae</taxon>
        <taxon>rosids</taxon>
        <taxon>malvids</taxon>
        <taxon>Malvales</taxon>
        <taxon>Malvaceae</taxon>
        <taxon>Malvoideae</taxon>
        <taxon>Hibiscus</taxon>
    </lineage>
</organism>
<dbReference type="EMBL" id="JBBPBN010000001">
    <property type="protein sequence ID" value="KAK9045708.1"/>
    <property type="molecule type" value="Genomic_DNA"/>
</dbReference>
<sequence>MNIKCPDPIDEEDQCIWRWTPKHNFELKSAYSTMVGSLWAPKQPIWIIIWSLKVPQRVRLFLWIAYQQKLMTNGERCCRHFSSSPRCSDCSSYTETVIHALRDCNVTHRLWLQILPATLTRHFFSMNLHTWFSCNLSTNFLHPVLKLSWNILFASLTWQLWKRRNNFVFNNISSSETDTINHGITWAKYYYGITCKGTIGGLIRDDNGVWLIGFAKVIGHSSSLQAELWATLEGMKLAWEQGYPRVVVQSNCKQAVELIRSLDLSTFSLVRAINRLRHLNWLTEIVWIPRSKPTCRCLSKDS</sequence>
<keyword evidence="4" id="KW-1185">Reference proteome</keyword>
<dbReference type="InterPro" id="IPR002156">
    <property type="entry name" value="RNaseH_domain"/>
</dbReference>
<comment type="caution">
    <text evidence="3">The sequence shown here is derived from an EMBL/GenBank/DDBJ whole genome shotgun (WGS) entry which is preliminary data.</text>
</comment>
<dbReference type="PANTHER" id="PTHR47723">
    <property type="entry name" value="OS05G0353850 PROTEIN"/>
    <property type="match status" value="1"/>
</dbReference>
<dbReference type="CDD" id="cd06222">
    <property type="entry name" value="RNase_H_like"/>
    <property type="match status" value="1"/>
</dbReference>
<name>A0ABR2U7L8_9ROSI</name>
<dbReference type="Proteomes" id="UP001396334">
    <property type="component" value="Unassembled WGS sequence"/>
</dbReference>
<dbReference type="InterPro" id="IPR053151">
    <property type="entry name" value="RNase_H-like"/>
</dbReference>
<dbReference type="InterPro" id="IPR036397">
    <property type="entry name" value="RNaseH_sf"/>
</dbReference>
<accession>A0ABR2U7L8</accession>
<evidence type="ECO:0000313" key="4">
    <source>
        <dbReference type="Proteomes" id="UP001396334"/>
    </source>
</evidence>
<proteinExistence type="predicted"/>